<evidence type="ECO:0000313" key="4">
    <source>
        <dbReference type="Proteomes" id="UP001519654"/>
    </source>
</evidence>
<feature type="transmembrane region" description="Helical" evidence="1">
    <location>
        <begin position="37"/>
        <end position="56"/>
    </location>
</feature>
<dbReference type="InterPro" id="IPR029063">
    <property type="entry name" value="SAM-dependent_MTases_sf"/>
</dbReference>
<name>A0ABS5YFE8_9ACTN</name>
<dbReference type="RefSeq" id="WP_215784132.1">
    <property type="nucleotide sequence ID" value="NZ_JAHKKG010000001.1"/>
</dbReference>
<reference evidence="3 4" key="1">
    <citation type="submission" date="2021-06" db="EMBL/GenBank/DDBJ databases">
        <title>Actinoplanes lichenicola sp. nov., and Actinoplanes ovalisporus sp. nov., isolated from lichen in Thailand.</title>
        <authorList>
            <person name="Saeng-In P."/>
            <person name="Kanchanasin P."/>
            <person name="Yuki M."/>
            <person name="Kudo T."/>
            <person name="Ohkuma M."/>
            <person name="Phongsopitanun W."/>
            <person name="Tanasupawat S."/>
        </authorList>
    </citation>
    <scope>NUCLEOTIDE SEQUENCE [LARGE SCALE GENOMIC DNA]</scope>
    <source>
        <strain evidence="3 4">NBRC 110975</strain>
    </source>
</reference>
<keyword evidence="1" id="KW-0472">Membrane</keyword>
<evidence type="ECO:0000313" key="3">
    <source>
        <dbReference type="EMBL" id="MBU2662150.1"/>
    </source>
</evidence>
<dbReference type="EMBL" id="JAHKKG010000001">
    <property type="protein sequence ID" value="MBU2662150.1"/>
    <property type="molecule type" value="Genomic_DNA"/>
</dbReference>
<organism evidence="3 4">
    <name type="scientific">Paractinoplanes bogorensis</name>
    <dbReference type="NCBI Taxonomy" id="1610840"/>
    <lineage>
        <taxon>Bacteria</taxon>
        <taxon>Bacillati</taxon>
        <taxon>Actinomycetota</taxon>
        <taxon>Actinomycetes</taxon>
        <taxon>Micromonosporales</taxon>
        <taxon>Micromonosporaceae</taxon>
        <taxon>Paractinoplanes</taxon>
    </lineage>
</organism>
<keyword evidence="1" id="KW-0812">Transmembrane</keyword>
<gene>
    <name evidence="3" type="ORF">KOI35_01385</name>
</gene>
<dbReference type="SUPFAM" id="SSF53335">
    <property type="entry name" value="S-adenosyl-L-methionine-dependent methyltransferases"/>
    <property type="match status" value="1"/>
</dbReference>
<feature type="chain" id="PRO_5047291140" evidence="2">
    <location>
        <begin position="29"/>
        <end position="314"/>
    </location>
</feature>
<dbReference type="GO" id="GO:0008168">
    <property type="term" value="F:methyltransferase activity"/>
    <property type="evidence" value="ECO:0007669"/>
    <property type="project" value="UniProtKB-KW"/>
</dbReference>
<accession>A0ABS5YFE8</accession>
<keyword evidence="2" id="KW-0732">Signal</keyword>
<sequence length="314" mass="34418">MHRLRSLTKRQAILAAGACLLCAAVAAAALTGNVGLALTLLAGFFTILFAGLLLIARRISGLARAQRRQQADVRTVLDQTQRRLLGAMEELLLHSGDRHRELNESVAGQLRAQTRDLEAVVQLYQHVTPRGPMPPAHAPAALLALVHLIRTRRPRRVLELGSGTSTIWMAYALEQAGGKLVSLEHDADVAERSRAAVAGHALVGVAEVREAPLRPLFLEDRTFPWYDLDAFADQHDVDLLVVHGPPARTGPDARYPAMRLLEDRLAEAASVFVDDEDDVAGRWLETTEGLTREGEALLSYRRVVRELLSNRTPG</sequence>
<keyword evidence="4" id="KW-1185">Reference proteome</keyword>
<comment type="caution">
    <text evidence="3">The sequence shown here is derived from an EMBL/GenBank/DDBJ whole genome shotgun (WGS) entry which is preliminary data.</text>
</comment>
<dbReference type="Gene3D" id="3.40.50.150">
    <property type="entry name" value="Vaccinia Virus protein VP39"/>
    <property type="match status" value="1"/>
</dbReference>
<keyword evidence="3" id="KW-0808">Transferase</keyword>
<feature type="signal peptide" evidence="2">
    <location>
        <begin position="1"/>
        <end position="28"/>
    </location>
</feature>
<evidence type="ECO:0000256" key="2">
    <source>
        <dbReference type="SAM" id="SignalP"/>
    </source>
</evidence>
<dbReference type="GO" id="GO:0032259">
    <property type="term" value="P:methylation"/>
    <property type="evidence" value="ECO:0007669"/>
    <property type="project" value="UniProtKB-KW"/>
</dbReference>
<keyword evidence="1" id="KW-1133">Transmembrane helix</keyword>
<evidence type="ECO:0000256" key="1">
    <source>
        <dbReference type="SAM" id="Phobius"/>
    </source>
</evidence>
<keyword evidence="3" id="KW-0489">Methyltransferase</keyword>
<protein>
    <submittedName>
        <fullName evidence="3">Class I SAM-dependent methyltransferase</fullName>
    </submittedName>
</protein>
<dbReference type="Proteomes" id="UP001519654">
    <property type="component" value="Unassembled WGS sequence"/>
</dbReference>
<dbReference type="Pfam" id="PF13578">
    <property type="entry name" value="Methyltransf_24"/>
    <property type="match status" value="1"/>
</dbReference>
<proteinExistence type="predicted"/>